<dbReference type="InterPro" id="IPR026469">
    <property type="entry name" value="Peripla_PGF_1"/>
</dbReference>
<name>C7NMW0_HALUD</name>
<reference evidence="5 6" key="1">
    <citation type="journal article" date="2009" name="Stand. Genomic Sci.">
        <title>Complete genome sequence of Halorhabdus utahensis type strain (AX-2).</title>
        <authorList>
            <person name="Anderson I."/>
            <person name="Tindall B.J."/>
            <person name="Pomrenke H."/>
            <person name="Goker M."/>
            <person name="Lapidus A."/>
            <person name="Nolan M."/>
            <person name="Copeland A."/>
            <person name="Glavina Del Rio T."/>
            <person name="Chen F."/>
            <person name="Tice H."/>
            <person name="Cheng J.F."/>
            <person name="Lucas S."/>
            <person name="Chertkov O."/>
            <person name="Bruce D."/>
            <person name="Brettin T."/>
            <person name="Detter J.C."/>
            <person name="Han C."/>
            <person name="Goodwin L."/>
            <person name="Land M."/>
            <person name="Hauser L."/>
            <person name="Chang Y.J."/>
            <person name="Jeffries C.D."/>
            <person name="Pitluck S."/>
            <person name="Pati A."/>
            <person name="Mavromatis K."/>
            <person name="Ivanova N."/>
            <person name="Ovchinnikova G."/>
            <person name="Chen A."/>
            <person name="Palaniappan K."/>
            <person name="Chain P."/>
            <person name="Rohde M."/>
            <person name="Bristow J."/>
            <person name="Eisen J.A."/>
            <person name="Markowitz V."/>
            <person name="Hugenholtz P."/>
            <person name="Kyrpides N.C."/>
            <person name="Klenk H.P."/>
        </authorList>
    </citation>
    <scope>NUCLEOTIDE SEQUENCE [LARGE SCALE GENOMIC DNA]</scope>
    <source>
        <strain evidence="6">DSM 12940 / JCM 11049 / AX-2</strain>
    </source>
</reference>
<evidence type="ECO:0000313" key="5">
    <source>
        <dbReference type="EMBL" id="ACV12658.1"/>
    </source>
</evidence>
<feature type="domain" description="Fe/B12 periplasmic-binding" evidence="4">
    <location>
        <begin position="61"/>
        <end position="307"/>
    </location>
</feature>
<keyword evidence="6" id="KW-1185">Reference proteome</keyword>
<organism evidence="5 6">
    <name type="scientific">Halorhabdus utahensis (strain DSM 12940 / JCM 11049 / AX-2)</name>
    <dbReference type="NCBI Taxonomy" id="519442"/>
    <lineage>
        <taxon>Archaea</taxon>
        <taxon>Methanobacteriati</taxon>
        <taxon>Methanobacteriota</taxon>
        <taxon>Stenosarchaea group</taxon>
        <taxon>Halobacteria</taxon>
        <taxon>Halobacteriales</taxon>
        <taxon>Haloarculaceae</taxon>
        <taxon>Halorhabdus</taxon>
    </lineage>
</organism>
<dbReference type="eggNOG" id="arCOG04233">
    <property type="taxonomic scope" value="Archaea"/>
</dbReference>
<proteinExistence type="predicted"/>
<evidence type="ECO:0000313" key="6">
    <source>
        <dbReference type="Proteomes" id="UP000002071"/>
    </source>
</evidence>
<dbReference type="Pfam" id="PF01497">
    <property type="entry name" value="Peripla_BP_2"/>
    <property type="match status" value="1"/>
</dbReference>
<dbReference type="PROSITE" id="PS50983">
    <property type="entry name" value="FE_B12_PBP"/>
    <property type="match status" value="1"/>
</dbReference>
<dbReference type="KEGG" id="hut:Huta_2494"/>
<dbReference type="GeneID" id="8384796"/>
<dbReference type="NCBIfam" id="NF038402">
    <property type="entry name" value="TroA_like"/>
    <property type="match status" value="1"/>
</dbReference>
<dbReference type="NCBIfam" id="TIGR04126">
    <property type="entry name" value="PGF_CTERM"/>
    <property type="match status" value="1"/>
</dbReference>
<dbReference type="InterPro" id="IPR026371">
    <property type="entry name" value="PGF_CTERM"/>
</dbReference>
<keyword evidence="3" id="KW-0472">Membrane</keyword>
<dbReference type="NCBIfam" id="TIGR04281">
    <property type="entry name" value="peripla_PGF_1"/>
    <property type="match status" value="1"/>
</dbReference>
<dbReference type="SUPFAM" id="SSF53807">
    <property type="entry name" value="Helical backbone' metal receptor"/>
    <property type="match status" value="1"/>
</dbReference>
<dbReference type="RefSeq" id="WP_015790224.1">
    <property type="nucleotide sequence ID" value="NC_013158.1"/>
</dbReference>
<evidence type="ECO:0000256" key="3">
    <source>
        <dbReference type="SAM" id="Phobius"/>
    </source>
</evidence>
<dbReference type="GO" id="GO:0071281">
    <property type="term" value="P:cellular response to iron ion"/>
    <property type="evidence" value="ECO:0007669"/>
    <property type="project" value="TreeGrafter"/>
</dbReference>
<keyword evidence="3" id="KW-0812">Transmembrane</keyword>
<feature type="region of interest" description="Disordered" evidence="2">
    <location>
        <begin position="327"/>
        <end position="383"/>
    </location>
</feature>
<dbReference type="GO" id="GO:0030115">
    <property type="term" value="C:S-layer"/>
    <property type="evidence" value="ECO:0007669"/>
    <property type="project" value="UniProtKB-SubCell"/>
</dbReference>
<dbReference type="HOGENOM" id="CLU_038034_2_1_2"/>
<dbReference type="OrthoDB" id="214567at2157"/>
<evidence type="ECO:0000256" key="2">
    <source>
        <dbReference type="SAM" id="MobiDB-lite"/>
    </source>
</evidence>
<protein>
    <submittedName>
        <fullName evidence="5">Periplasmic binding protein</fullName>
    </submittedName>
</protein>
<sequence length="406" mass="41799">MSRTIAGVLAVLLVVGGVAGVALSPAAGQAATHESTVNCSFPITVTDANGANVTVSERPERVVTLAPSASQVVWELGAQDSVVGMPVNQYTSYLNGSSEKTNVVTDNGQPQIETIIGLEPDLVLAPNIISSDAVEQLRDAGVTVYRFESASSIGDVVEKTRLTGRLLGTYETATDVSARTQAAVEAYRNATTGAERPTVYYAMGGGFTAGPQTFIGDVIDAAGADNVASAANISTYDTISTEVVVEENPDWIVVSGQSPIPSDPALSNTTAIQENQTVRVDANFISQPGPRVTQPLRTLATAFHPEAAADVTADPSTVSAPVCAADAMEPTTTESASATTTDSSAETTEMTTDSTTESTTAETVTLETNQTMDQATEQTTTATGPGFGIVAALIALVGAGTVTRRQ</sequence>
<dbReference type="EMBL" id="CP001687">
    <property type="protein sequence ID" value="ACV12658.1"/>
    <property type="molecule type" value="Genomic_DNA"/>
</dbReference>
<dbReference type="GO" id="GO:0005886">
    <property type="term" value="C:plasma membrane"/>
    <property type="evidence" value="ECO:0007669"/>
    <property type="project" value="UniProtKB-SubCell"/>
</dbReference>
<dbReference type="InterPro" id="IPR054828">
    <property type="entry name" value="Vit_B12_bind_prot"/>
</dbReference>
<dbReference type="InterPro" id="IPR002491">
    <property type="entry name" value="ABC_transptr_periplasmic_BD"/>
</dbReference>
<feature type="compositionally biased region" description="Polar residues" evidence="2">
    <location>
        <begin position="369"/>
        <end position="383"/>
    </location>
</feature>
<evidence type="ECO:0000259" key="4">
    <source>
        <dbReference type="PROSITE" id="PS50983"/>
    </source>
</evidence>
<dbReference type="Gene3D" id="3.40.50.1980">
    <property type="entry name" value="Nitrogenase molybdenum iron protein domain"/>
    <property type="match status" value="2"/>
</dbReference>
<dbReference type="PANTHER" id="PTHR30535">
    <property type="entry name" value="VITAMIN B12-BINDING PROTEIN"/>
    <property type="match status" value="1"/>
</dbReference>
<feature type="transmembrane region" description="Helical" evidence="3">
    <location>
        <begin position="382"/>
        <end position="402"/>
    </location>
</feature>
<keyword evidence="1" id="KW-0732">Signal</keyword>
<accession>C7NMW0</accession>
<dbReference type="Proteomes" id="UP000002071">
    <property type="component" value="Chromosome"/>
</dbReference>
<keyword evidence="3" id="KW-1133">Transmembrane helix</keyword>
<evidence type="ECO:0000256" key="1">
    <source>
        <dbReference type="ARBA" id="ARBA00022729"/>
    </source>
</evidence>
<dbReference type="PANTHER" id="PTHR30535:SF34">
    <property type="entry name" value="MOLYBDATE-BINDING PROTEIN MOLA"/>
    <property type="match status" value="1"/>
</dbReference>
<gene>
    <name evidence="5" type="ordered locus">Huta_2494</name>
</gene>
<feature type="compositionally biased region" description="Low complexity" evidence="2">
    <location>
        <begin position="331"/>
        <end position="368"/>
    </location>
</feature>
<dbReference type="InterPro" id="IPR050902">
    <property type="entry name" value="ABC_Transporter_SBP"/>
</dbReference>
<dbReference type="STRING" id="519442.Huta_2494"/>
<dbReference type="AlphaFoldDB" id="C7NMW0"/>